<proteinExistence type="predicted"/>
<evidence type="ECO:0000313" key="3">
    <source>
        <dbReference type="EMBL" id="KAK6132361.1"/>
    </source>
</evidence>
<dbReference type="PANTHER" id="PTHR33232">
    <property type="entry name" value="PROTEIN SIEVE ELEMENT OCCLUSION B-LIKE"/>
    <property type="match status" value="1"/>
</dbReference>
<dbReference type="Pfam" id="PF14576">
    <property type="entry name" value="SEO_N"/>
    <property type="match status" value="1"/>
</dbReference>
<dbReference type="InterPro" id="IPR027942">
    <property type="entry name" value="SEO_N"/>
</dbReference>
<keyword evidence="4" id="KW-1185">Reference proteome</keyword>
<dbReference type="InterPro" id="IPR027944">
    <property type="entry name" value="SEO_C"/>
</dbReference>
<accession>A0ABR0VDF2</accession>
<dbReference type="InterPro" id="IPR039299">
    <property type="entry name" value="SEOA"/>
</dbReference>
<dbReference type="PANTHER" id="PTHR33232:SF9">
    <property type="entry name" value="PROTEIN SIEVE ELEMENT OCCLUSION B"/>
    <property type="match status" value="1"/>
</dbReference>
<dbReference type="EMBL" id="JABTTQ020001267">
    <property type="protein sequence ID" value="KAK6132361.1"/>
    <property type="molecule type" value="Genomic_DNA"/>
</dbReference>
<gene>
    <name evidence="3" type="ORF">DH2020_033882</name>
</gene>
<dbReference type="Proteomes" id="UP001318860">
    <property type="component" value="Unassembled WGS sequence"/>
</dbReference>
<evidence type="ECO:0000259" key="1">
    <source>
        <dbReference type="Pfam" id="PF14576"/>
    </source>
</evidence>
<organism evidence="3 4">
    <name type="scientific">Rehmannia glutinosa</name>
    <name type="common">Chinese foxglove</name>
    <dbReference type="NCBI Taxonomy" id="99300"/>
    <lineage>
        <taxon>Eukaryota</taxon>
        <taxon>Viridiplantae</taxon>
        <taxon>Streptophyta</taxon>
        <taxon>Embryophyta</taxon>
        <taxon>Tracheophyta</taxon>
        <taxon>Spermatophyta</taxon>
        <taxon>Magnoliopsida</taxon>
        <taxon>eudicotyledons</taxon>
        <taxon>Gunneridae</taxon>
        <taxon>Pentapetalae</taxon>
        <taxon>asterids</taxon>
        <taxon>lamiids</taxon>
        <taxon>Lamiales</taxon>
        <taxon>Orobanchaceae</taxon>
        <taxon>Rehmannieae</taxon>
        <taxon>Rehmannia</taxon>
    </lineage>
</organism>
<comment type="caution">
    <text evidence="3">The sequence shown here is derived from an EMBL/GenBank/DDBJ whole genome shotgun (WGS) entry which is preliminary data.</text>
</comment>
<feature type="domain" description="Sieve element occlusion C-terminal" evidence="2">
    <location>
        <begin position="379"/>
        <end position="470"/>
    </location>
</feature>
<name>A0ABR0VDF2_REHGL</name>
<sequence>MSEEIFNLAMAEAKQIGGTNVEAEDTAANELENPQQDRDSELNEDLAFIIDTLYLEIANPDGADGHSKAVSILKILRNFSWEAKLALSLAAVALKYGEFLLLTKVYLSDKLPKPMAILKGMADISEFSDVLKPRLSKLNELIISMLDLAKCIVELTELLSKSHLSDVPPFSIAIDHIIVATYWTIRGGIVFVSNIAPIDSLGLEGIFSTSELWELSAIWHKIETIKEPAQNQLASCHNYIEERKQRDAYDTLVFIIEMQHIDNLKVLRALLCAKEDEPPLHGGSNKTMVNIDVLREKNVLLLISGIDVAQDEDITVLRHIFDESRTHETSVANEYELVWIPHWRTILVALEPHGKVVNTNAIDMIWLWGNHAFPFSQAREEALWKEEILGLELIVDGLHPEIENWVKEEKYVIVYGGDDKEWIRNFVTITHQVMQAANIPLEMVYVGMSGKKEQDMIKLINIIRNEAQPFLTRHQHDMAFLETSRSHDAFQNSTGEHHWRRLGHGDSMDLTMRWYLEAYHENADKGFDVAFKECFDNPKDVDIPPLRIIIPNTFEAKNIRSVLCSECNRHMEEYIMFRCTHGML</sequence>
<feature type="domain" description="Sieve element occlusion N-terminal" evidence="1">
    <location>
        <begin position="3"/>
        <end position="260"/>
    </location>
</feature>
<evidence type="ECO:0000259" key="2">
    <source>
        <dbReference type="Pfam" id="PF14577"/>
    </source>
</evidence>
<dbReference type="Pfam" id="PF14577">
    <property type="entry name" value="SEO_C"/>
    <property type="match status" value="2"/>
</dbReference>
<reference evidence="3 4" key="1">
    <citation type="journal article" date="2021" name="Comput. Struct. Biotechnol. J.">
        <title>De novo genome assembly of the potent medicinal plant Rehmannia glutinosa using nanopore technology.</title>
        <authorList>
            <person name="Ma L."/>
            <person name="Dong C."/>
            <person name="Song C."/>
            <person name="Wang X."/>
            <person name="Zheng X."/>
            <person name="Niu Y."/>
            <person name="Chen S."/>
            <person name="Feng W."/>
        </authorList>
    </citation>
    <scope>NUCLEOTIDE SEQUENCE [LARGE SCALE GENOMIC DNA]</scope>
    <source>
        <strain evidence="3">DH-2019</strain>
    </source>
</reference>
<evidence type="ECO:0000313" key="4">
    <source>
        <dbReference type="Proteomes" id="UP001318860"/>
    </source>
</evidence>
<protein>
    <submittedName>
        <fullName evidence="3">Uncharacterized protein</fullName>
    </submittedName>
</protein>
<feature type="domain" description="Sieve element occlusion C-terminal" evidence="2">
    <location>
        <begin position="503"/>
        <end position="581"/>
    </location>
</feature>